<evidence type="ECO:0000256" key="1">
    <source>
        <dbReference type="SAM" id="MobiDB-lite"/>
    </source>
</evidence>
<dbReference type="AlphaFoldDB" id="A0A5B7F011"/>
<evidence type="ECO:0000313" key="3">
    <source>
        <dbReference type="Proteomes" id="UP000324222"/>
    </source>
</evidence>
<dbReference type="EMBL" id="VSRR010004769">
    <property type="protein sequence ID" value="MPC40670.1"/>
    <property type="molecule type" value="Genomic_DNA"/>
</dbReference>
<proteinExistence type="predicted"/>
<evidence type="ECO:0000313" key="2">
    <source>
        <dbReference type="EMBL" id="MPC40670.1"/>
    </source>
</evidence>
<name>A0A5B7F011_PORTR</name>
<feature type="region of interest" description="Disordered" evidence="1">
    <location>
        <begin position="1"/>
        <end position="25"/>
    </location>
</feature>
<organism evidence="2 3">
    <name type="scientific">Portunus trituberculatus</name>
    <name type="common">Swimming crab</name>
    <name type="synonym">Neptunus trituberculatus</name>
    <dbReference type="NCBI Taxonomy" id="210409"/>
    <lineage>
        <taxon>Eukaryota</taxon>
        <taxon>Metazoa</taxon>
        <taxon>Ecdysozoa</taxon>
        <taxon>Arthropoda</taxon>
        <taxon>Crustacea</taxon>
        <taxon>Multicrustacea</taxon>
        <taxon>Malacostraca</taxon>
        <taxon>Eumalacostraca</taxon>
        <taxon>Eucarida</taxon>
        <taxon>Decapoda</taxon>
        <taxon>Pleocyemata</taxon>
        <taxon>Brachyura</taxon>
        <taxon>Eubrachyura</taxon>
        <taxon>Portunoidea</taxon>
        <taxon>Portunidae</taxon>
        <taxon>Portuninae</taxon>
        <taxon>Portunus</taxon>
    </lineage>
</organism>
<protein>
    <submittedName>
        <fullName evidence="2">Uncharacterized protein</fullName>
    </submittedName>
</protein>
<gene>
    <name evidence="2" type="ORF">E2C01_034235</name>
</gene>
<comment type="caution">
    <text evidence="2">The sequence shown here is derived from an EMBL/GenBank/DDBJ whole genome shotgun (WGS) entry which is preliminary data.</text>
</comment>
<dbReference type="Proteomes" id="UP000324222">
    <property type="component" value="Unassembled WGS sequence"/>
</dbReference>
<reference evidence="2 3" key="1">
    <citation type="submission" date="2019-05" db="EMBL/GenBank/DDBJ databases">
        <title>Another draft genome of Portunus trituberculatus and its Hox gene families provides insights of decapod evolution.</title>
        <authorList>
            <person name="Jeong J.-H."/>
            <person name="Song I."/>
            <person name="Kim S."/>
            <person name="Choi T."/>
            <person name="Kim D."/>
            <person name="Ryu S."/>
            <person name="Kim W."/>
        </authorList>
    </citation>
    <scope>NUCLEOTIDE SEQUENCE [LARGE SCALE GENOMIC DNA]</scope>
    <source>
        <tissue evidence="2">Muscle</tissue>
    </source>
</reference>
<keyword evidence="3" id="KW-1185">Reference proteome</keyword>
<sequence length="71" mass="8515">MPERQPCRSNNRTPPRCQQDRNGRNAAQRFRWSCVTMGSFTHPMFPACYEWKTHIFSFLIKNFMMSSVIER</sequence>
<accession>A0A5B7F011</accession>